<keyword evidence="11" id="KW-1185">Reference proteome</keyword>
<keyword evidence="7 9" id="KW-1133">Transmembrane helix</keyword>
<feature type="transmembrane region" description="Helical" evidence="9">
    <location>
        <begin position="180"/>
        <end position="199"/>
    </location>
</feature>
<protein>
    <recommendedName>
        <fullName evidence="12">Promethin</fullName>
    </recommendedName>
</protein>
<comment type="caution">
    <text evidence="10">The sequence shown here is derived from an EMBL/GenBank/DDBJ whole genome shotgun (WGS) entry which is preliminary data.</text>
</comment>
<dbReference type="Proteomes" id="UP001187415">
    <property type="component" value="Unassembled WGS sequence"/>
</dbReference>
<accession>A0AA88M9X1</accession>
<evidence type="ECO:0008006" key="12">
    <source>
        <dbReference type="Google" id="ProtNLM"/>
    </source>
</evidence>
<evidence type="ECO:0000256" key="1">
    <source>
        <dbReference type="ARBA" id="ARBA00004477"/>
    </source>
</evidence>
<evidence type="ECO:0000256" key="7">
    <source>
        <dbReference type="ARBA" id="ARBA00022989"/>
    </source>
</evidence>
<evidence type="ECO:0000256" key="5">
    <source>
        <dbReference type="ARBA" id="ARBA00022692"/>
    </source>
</evidence>
<keyword evidence="5 9" id="KW-0812">Transmembrane</keyword>
<dbReference type="EMBL" id="JAUPFM010000013">
    <property type="protein sequence ID" value="KAK2833478.1"/>
    <property type="molecule type" value="Genomic_DNA"/>
</dbReference>
<evidence type="ECO:0000313" key="11">
    <source>
        <dbReference type="Proteomes" id="UP001187415"/>
    </source>
</evidence>
<evidence type="ECO:0000256" key="6">
    <source>
        <dbReference type="ARBA" id="ARBA00022824"/>
    </source>
</evidence>
<gene>
    <name evidence="10" type="ORF">Q5P01_017367</name>
</gene>
<keyword evidence="4" id="KW-0551">Lipid droplet</keyword>
<evidence type="ECO:0000256" key="3">
    <source>
        <dbReference type="ARBA" id="ARBA00007618"/>
    </source>
</evidence>
<dbReference type="GO" id="GO:0005811">
    <property type="term" value="C:lipid droplet"/>
    <property type="evidence" value="ECO:0007669"/>
    <property type="project" value="UniProtKB-SubCell"/>
</dbReference>
<dbReference type="AlphaFoldDB" id="A0AA88M9X1"/>
<comment type="similarity">
    <text evidence="3">Belongs to the LDAF1 family.</text>
</comment>
<feature type="transmembrane region" description="Helical" evidence="9">
    <location>
        <begin position="205"/>
        <end position="227"/>
    </location>
</feature>
<sequence>MQLLVLMSFESLRGSDSILRIALYHPPGSSFEPVALPGGRRRREKDEEESVNVKECVGGGGSSHILWRKLARHTFPCCEICFALVQLYHIAQCRKMQRSNSRRSSSSTRVGETDIQQLWAPVLKRLHENPKVKAVMGSGAGRYLSSHPLLALAALLFSTMAAVPVGLFLLFALVTIVMSAVGFVFFEVFLLFVAGLTLLSVLSGLALFSVLVSFIVNGFYLIIFTVLKRQPLTKQGEVQEESDSQTSEPKETS</sequence>
<evidence type="ECO:0000256" key="9">
    <source>
        <dbReference type="SAM" id="Phobius"/>
    </source>
</evidence>
<evidence type="ECO:0000256" key="4">
    <source>
        <dbReference type="ARBA" id="ARBA00022677"/>
    </source>
</evidence>
<dbReference type="GO" id="GO:0005789">
    <property type="term" value="C:endoplasmic reticulum membrane"/>
    <property type="evidence" value="ECO:0007669"/>
    <property type="project" value="UniProtKB-SubCell"/>
</dbReference>
<dbReference type="PANTHER" id="PTHR14275:SF0">
    <property type="entry name" value="LIPID DROPLET ASSEMBLY FACTOR 1"/>
    <property type="match status" value="1"/>
</dbReference>
<evidence type="ECO:0000256" key="8">
    <source>
        <dbReference type="ARBA" id="ARBA00023136"/>
    </source>
</evidence>
<dbReference type="PANTHER" id="PTHR14275">
    <property type="entry name" value="PROMETHIN"/>
    <property type="match status" value="1"/>
</dbReference>
<evidence type="ECO:0000256" key="2">
    <source>
        <dbReference type="ARBA" id="ARBA00004502"/>
    </source>
</evidence>
<keyword evidence="6" id="KW-0256">Endoplasmic reticulum</keyword>
<keyword evidence="8 9" id="KW-0472">Membrane</keyword>
<proteinExistence type="inferred from homology"/>
<comment type="subcellular location">
    <subcellularLocation>
        <location evidence="1">Endoplasmic reticulum membrane</location>
        <topology evidence="1">Multi-pass membrane protein</topology>
    </subcellularLocation>
    <subcellularLocation>
        <location evidence="2">Lipid droplet</location>
    </subcellularLocation>
</comment>
<evidence type="ECO:0000313" key="10">
    <source>
        <dbReference type="EMBL" id="KAK2833478.1"/>
    </source>
</evidence>
<organism evidence="10 11">
    <name type="scientific">Channa striata</name>
    <name type="common">Snakehead murrel</name>
    <name type="synonym">Ophicephalus striatus</name>
    <dbReference type="NCBI Taxonomy" id="64152"/>
    <lineage>
        <taxon>Eukaryota</taxon>
        <taxon>Metazoa</taxon>
        <taxon>Chordata</taxon>
        <taxon>Craniata</taxon>
        <taxon>Vertebrata</taxon>
        <taxon>Euteleostomi</taxon>
        <taxon>Actinopterygii</taxon>
        <taxon>Neopterygii</taxon>
        <taxon>Teleostei</taxon>
        <taxon>Neoteleostei</taxon>
        <taxon>Acanthomorphata</taxon>
        <taxon>Anabantaria</taxon>
        <taxon>Anabantiformes</taxon>
        <taxon>Channoidei</taxon>
        <taxon>Channidae</taxon>
        <taxon>Channa</taxon>
    </lineage>
</organism>
<dbReference type="InterPro" id="IPR029709">
    <property type="entry name" value="LDAF1"/>
</dbReference>
<dbReference type="Pfam" id="PF16015">
    <property type="entry name" value="Promethin"/>
    <property type="match status" value="1"/>
</dbReference>
<name>A0AA88M9X1_CHASR</name>
<feature type="transmembrane region" description="Helical" evidence="9">
    <location>
        <begin position="149"/>
        <end position="173"/>
    </location>
</feature>
<reference evidence="10" key="1">
    <citation type="submission" date="2023-07" db="EMBL/GenBank/DDBJ databases">
        <title>Chromosome-level Genome Assembly of Striped Snakehead (Channa striata).</title>
        <authorList>
            <person name="Liu H."/>
        </authorList>
    </citation>
    <scope>NUCLEOTIDE SEQUENCE</scope>
    <source>
        <strain evidence="10">Gz</strain>
        <tissue evidence="10">Muscle</tissue>
    </source>
</reference>